<sequence>MSDSDHEIEMALAPTDDLAFIQSLVDRGAVVGSLPHVEMSAAEKRAEVEAAMAAGVAARAEASAAAGSTTSATTTNPATGPATIVDSTTAPATTADSTTAPAITADSTTALAAATPATTDLPQDDDLDSESSSEFESDDEPVSRADLDAFLHAANASASESDSDSEPEYDLSGKLGAFGMELDDEDEPSAITSAHEVVLPPVPMPPIDKFGPDIKLVLAGEVVSWMKDAKVEAWRASGNPDETRIEESSTAMATDNESALDRTVETETKPESEQAKADMETDERKGSKSTTPHFLSSGTVVIRATYADGWLEADSVLCTADGKVLGAISDTFGPLTSPFYLLRLPPPPFEYPALSAGDSVFVPADTRYRTLVDMAAVRDPRFRSDASNVFDEEVADDEVEWSDDEAEAAARRRRKGRARNRADAAHSHADADGADYAGADGAEGGGGRRLVQYAEERGHGRGRGRGGRGGGGGRGQGRPIAGRTPHALPPRPDFAQQQGYMPAPGYDPSQASLGMPPMPQMGHGQMGYGMGGGGYPQFGVQQQFGQQFGQQQFGQQFGQQQFGQQQFGQFGQQQQQGNAPAINPRFAAMMGMGGYWPGGEQGGPGQPSQSSQHNQPNHHSQQ</sequence>
<feature type="compositionally biased region" description="Basic and acidic residues" evidence="9">
    <location>
        <begin position="420"/>
        <end position="431"/>
    </location>
</feature>
<dbReference type="PANTHER" id="PTHR31633:SF1">
    <property type="entry name" value="H_ACA RIBONUCLEOPROTEIN COMPLEX NON-CORE SUBUNIT NAF1"/>
    <property type="match status" value="1"/>
</dbReference>
<keyword evidence="11" id="KW-1185">Reference proteome</keyword>
<dbReference type="AlphaFoldDB" id="A0AAD3TNT8"/>
<dbReference type="GO" id="GO:0001522">
    <property type="term" value="P:pseudouridine synthesis"/>
    <property type="evidence" value="ECO:0007669"/>
    <property type="project" value="InterPro"/>
</dbReference>
<dbReference type="EMBL" id="BTCM01000001">
    <property type="protein sequence ID" value="GMK53731.1"/>
    <property type="molecule type" value="Genomic_DNA"/>
</dbReference>
<feature type="compositionally biased region" description="Low complexity" evidence="9">
    <location>
        <begin position="606"/>
        <end position="622"/>
    </location>
</feature>
<evidence type="ECO:0000256" key="1">
    <source>
        <dbReference type="ARBA" id="ARBA00004123"/>
    </source>
</evidence>
<name>A0AAD3TNT8_9TREE</name>
<evidence type="ECO:0000256" key="3">
    <source>
        <dbReference type="ARBA" id="ARBA00021438"/>
    </source>
</evidence>
<evidence type="ECO:0000313" key="10">
    <source>
        <dbReference type="EMBL" id="GMK53731.1"/>
    </source>
</evidence>
<feature type="region of interest" description="Disordered" evidence="9">
    <location>
        <begin position="412"/>
        <end position="517"/>
    </location>
</feature>
<dbReference type="GO" id="GO:0000493">
    <property type="term" value="P:box H/ACA snoRNP assembly"/>
    <property type="evidence" value="ECO:0007669"/>
    <property type="project" value="InterPro"/>
</dbReference>
<feature type="compositionally biased region" description="Acidic residues" evidence="9">
    <location>
        <begin position="122"/>
        <end position="140"/>
    </location>
</feature>
<evidence type="ECO:0000313" key="11">
    <source>
        <dbReference type="Proteomes" id="UP001222932"/>
    </source>
</evidence>
<reference evidence="10" key="2">
    <citation type="submission" date="2023-06" db="EMBL/GenBank/DDBJ databases">
        <authorList>
            <person name="Kobayashi Y."/>
            <person name="Kayamori A."/>
            <person name="Aoki K."/>
            <person name="Shiwa Y."/>
            <person name="Fujita N."/>
            <person name="Sugita T."/>
            <person name="Iwasaki W."/>
            <person name="Tanaka N."/>
            <person name="Takashima M."/>
        </authorList>
    </citation>
    <scope>NUCLEOTIDE SEQUENCE</scope>
    <source>
        <strain evidence="10">HIS016</strain>
    </source>
</reference>
<evidence type="ECO:0000256" key="8">
    <source>
        <dbReference type="ARBA" id="ARBA00023242"/>
    </source>
</evidence>
<keyword evidence="8" id="KW-0539">Nucleus</keyword>
<feature type="region of interest" description="Disordered" evidence="9">
    <location>
        <begin position="590"/>
        <end position="622"/>
    </location>
</feature>
<dbReference type="GO" id="GO:0005634">
    <property type="term" value="C:nucleus"/>
    <property type="evidence" value="ECO:0007669"/>
    <property type="project" value="UniProtKB-SubCell"/>
</dbReference>
<feature type="compositionally biased region" description="Polar residues" evidence="9">
    <location>
        <begin position="248"/>
        <end position="257"/>
    </location>
</feature>
<dbReference type="PANTHER" id="PTHR31633">
    <property type="entry name" value="H/ACA RIBONUCLEOPROTEIN COMPLEX NON-CORE SUBUNIT NAF1"/>
    <property type="match status" value="1"/>
</dbReference>
<organism evidence="10 11">
    <name type="scientific">Cutaneotrichosporon spelunceum</name>
    <dbReference type="NCBI Taxonomy" id="1672016"/>
    <lineage>
        <taxon>Eukaryota</taxon>
        <taxon>Fungi</taxon>
        <taxon>Dikarya</taxon>
        <taxon>Basidiomycota</taxon>
        <taxon>Agaricomycotina</taxon>
        <taxon>Tremellomycetes</taxon>
        <taxon>Trichosporonales</taxon>
        <taxon>Trichosporonaceae</taxon>
        <taxon>Cutaneotrichosporon</taxon>
    </lineage>
</organism>
<dbReference type="SUPFAM" id="SSF50447">
    <property type="entry name" value="Translation proteins"/>
    <property type="match status" value="1"/>
</dbReference>
<comment type="similarity">
    <text evidence="2">Belongs to the NAF1 family.</text>
</comment>
<feature type="region of interest" description="Disordered" evidence="9">
    <location>
        <begin position="115"/>
        <end position="173"/>
    </location>
</feature>
<reference evidence="10" key="1">
    <citation type="journal article" date="2023" name="BMC Genomics">
        <title>Chromosome-level genome assemblies of Cutaneotrichosporon spp. (Trichosporonales, Basidiomycota) reveal imbalanced evolution between nucleotide sequences and chromosome synteny.</title>
        <authorList>
            <person name="Kobayashi Y."/>
            <person name="Kayamori A."/>
            <person name="Aoki K."/>
            <person name="Shiwa Y."/>
            <person name="Matsutani M."/>
            <person name="Fujita N."/>
            <person name="Sugita T."/>
            <person name="Iwasaki W."/>
            <person name="Tanaka N."/>
            <person name="Takashima M."/>
        </authorList>
    </citation>
    <scope>NUCLEOTIDE SEQUENCE</scope>
    <source>
        <strain evidence="10">HIS016</strain>
    </source>
</reference>
<feature type="compositionally biased region" description="Gly residues" evidence="9">
    <location>
        <begin position="467"/>
        <end position="476"/>
    </location>
</feature>
<evidence type="ECO:0000256" key="2">
    <source>
        <dbReference type="ARBA" id="ARBA00009801"/>
    </source>
</evidence>
<dbReference type="InterPro" id="IPR038664">
    <property type="entry name" value="Gar1/Naf1_Cbf5-bd_sf"/>
</dbReference>
<keyword evidence="5" id="KW-0698">rRNA processing</keyword>
<keyword evidence="7" id="KW-0694">RNA-binding</keyword>
<dbReference type="Proteomes" id="UP001222932">
    <property type="component" value="Unassembled WGS sequence"/>
</dbReference>
<gene>
    <name evidence="10" type="ORF">CspeluHIS016_0103170</name>
</gene>
<dbReference type="InterPro" id="IPR007504">
    <property type="entry name" value="H/ACA_rnp_Gar1/Naf1"/>
</dbReference>
<keyword evidence="6" id="KW-0597">Phosphoprotein</keyword>
<accession>A0AAD3TNT8</accession>
<dbReference type="GO" id="GO:0005732">
    <property type="term" value="C:sno(s)RNA-containing ribonucleoprotein complex"/>
    <property type="evidence" value="ECO:0007669"/>
    <property type="project" value="InterPro"/>
</dbReference>
<dbReference type="Gene3D" id="2.40.10.230">
    <property type="entry name" value="Probable tRNA pseudouridine synthase domain"/>
    <property type="match status" value="1"/>
</dbReference>
<feature type="region of interest" description="Disordered" evidence="9">
    <location>
        <begin position="237"/>
        <end position="292"/>
    </location>
</feature>
<protein>
    <recommendedName>
        <fullName evidence="3">H/ACA ribonucleoprotein complex non-core subunit NAF1</fullName>
    </recommendedName>
</protein>
<evidence type="ECO:0000256" key="5">
    <source>
        <dbReference type="ARBA" id="ARBA00022552"/>
    </source>
</evidence>
<keyword evidence="4" id="KW-0690">Ribosome biogenesis</keyword>
<comment type="subcellular location">
    <subcellularLocation>
        <location evidence="1">Nucleus</location>
    </subcellularLocation>
</comment>
<evidence type="ECO:0000256" key="9">
    <source>
        <dbReference type="SAM" id="MobiDB-lite"/>
    </source>
</evidence>
<dbReference type="InterPro" id="IPR040309">
    <property type="entry name" value="Naf1"/>
</dbReference>
<evidence type="ECO:0000256" key="7">
    <source>
        <dbReference type="ARBA" id="ARBA00022884"/>
    </source>
</evidence>
<evidence type="ECO:0000256" key="6">
    <source>
        <dbReference type="ARBA" id="ARBA00022553"/>
    </source>
</evidence>
<proteinExistence type="inferred from homology"/>
<dbReference type="GO" id="GO:0003723">
    <property type="term" value="F:RNA binding"/>
    <property type="evidence" value="ECO:0007669"/>
    <property type="project" value="UniProtKB-KW"/>
</dbReference>
<feature type="compositionally biased region" description="Basic and acidic residues" evidence="9">
    <location>
        <begin position="259"/>
        <end position="286"/>
    </location>
</feature>
<dbReference type="InterPro" id="IPR009000">
    <property type="entry name" value="Transl_B-barrel_sf"/>
</dbReference>
<feature type="region of interest" description="Disordered" evidence="9">
    <location>
        <begin position="61"/>
        <end position="101"/>
    </location>
</feature>
<evidence type="ECO:0000256" key="4">
    <source>
        <dbReference type="ARBA" id="ARBA00022517"/>
    </source>
</evidence>
<comment type="caution">
    <text evidence="10">The sequence shown here is derived from an EMBL/GenBank/DDBJ whole genome shotgun (WGS) entry which is preliminary data.</text>
</comment>
<feature type="compositionally biased region" description="Gly residues" evidence="9">
    <location>
        <begin position="591"/>
        <end position="605"/>
    </location>
</feature>
<dbReference type="Pfam" id="PF04410">
    <property type="entry name" value="Gar1"/>
    <property type="match status" value="1"/>
</dbReference>
<dbReference type="GO" id="GO:0006364">
    <property type="term" value="P:rRNA processing"/>
    <property type="evidence" value="ECO:0007669"/>
    <property type="project" value="UniProtKB-KW"/>
</dbReference>